<sequence>MIIGHGIDLQDISAIQQAYEKNPKFAQRILTEAEFRRFSEHTNLKRQMAFLAGRWAGKEAFAKAMGTGIGKLRFQDIEILNNSQGAPVITRSPFSGRTFISISHSGDYAQASVILEDDSG</sequence>
<comment type="cofactor">
    <cofactor evidence="8">
        <name>Mg(2+)</name>
        <dbReference type="ChEBI" id="CHEBI:18420"/>
    </cofactor>
</comment>
<dbReference type="Pfam" id="PF01648">
    <property type="entry name" value="ACPS"/>
    <property type="match status" value="1"/>
</dbReference>
<keyword evidence="2 8" id="KW-0808">Transferase</keyword>
<evidence type="ECO:0000313" key="11">
    <source>
        <dbReference type="EMBL" id="WBB06170.1"/>
    </source>
</evidence>
<feature type="binding site" evidence="8">
    <location>
        <position position="8"/>
    </location>
    <ligand>
        <name>Mg(2+)</name>
        <dbReference type="ChEBI" id="CHEBI:18420"/>
    </ligand>
</feature>
<dbReference type="InterPro" id="IPR004568">
    <property type="entry name" value="Ppantetheine-prot_Trfase_dom"/>
</dbReference>
<keyword evidence="7 8" id="KW-0275">Fatty acid biosynthesis</keyword>
<keyword evidence="3 8" id="KW-0479">Metal-binding</keyword>
<protein>
    <recommendedName>
        <fullName evidence="8">Holo-[acyl-carrier-protein] synthase</fullName>
        <shortName evidence="8">Holo-ACP synthase</shortName>
        <ecNumber evidence="8">2.7.8.7</ecNumber>
    </recommendedName>
    <alternativeName>
        <fullName evidence="8">4'-phosphopantetheinyl transferase AcpS</fullName>
    </alternativeName>
</protein>
<dbReference type="InterPro" id="IPR037143">
    <property type="entry name" value="4-PPantetheinyl_Trfase_dom_sf"/>
</dbReference>
<evidence type="ECO:0000256" key="7">
    <source>
        <dbReference type="ARBA" id="ARBA00023160"/>
    </source>
</evidence>
<keyword evidence="13" id="KW-1185">Reference proteome</keyword>
<evidence type="ECO:0000313" key="10">
    <source>
        <dbReference type="EMBL" id="MST54054.1"/>
    </source>
</evidence>
<feature type="domain" description="4'-phosphopantetheinyl transferase" evidence="9">
    <location>
        <begin position="6"/>
        <end position="109"/>
    </location>
</feature>
<dbReference type="RefSeq" id="WP_154455179.1">
    <property type="nucleotide sequence ID" value="NZ_BRXN01000008.1"/>
</dbReference>
<gene>
    <name evidence="8 11" type="primary">acpS</name>
    <name evidence="10" type="ORF">FYJ82_06605</name>
    <name evidence="11" type="ORF">O6R09_07755</name>
</gene>
<accession>A0A6N7X6K4</accession>
<dbReference type="InterPro" id="IPR002582">
    <property type="entry name" value="ACPS"/>
</dbReference>
<evidence type="ECO:0000259" key="9">
    <source>
        <dbReference type="Pfam" id="PF01648"/>
    </source>
</evidence>
<dbReference type="EC" id="2.7.8.7" evidence="8"/>
<evidence type="ECO:0000256" key="2">
    <source>
        <dbReference type="ARBA" id="ARBA00022679"/>
    </source>
</evidence>
<comment type="function">
    <text evidence="8">Transfers the 4'-phosphopantetheine moiety from coenzyme A to a Ser of acyl-carrier-protein.</text>
</comment>
<dbReference type="GO" id="GO:0005737">
    <property type="term" value="C:cytoplasm"/>
    <property type="evidence" value="ECO:0007669"/>
    <property type="project" value="UniProtKB-SubCell"/>
</dbReference>
<feature type="binding site" evidence="8">
    <location>
        <position position="59"/>
    </location>
    <ligand>
        <name>Mg(2+)</name>
        <dbReference type="ChEBI" id="CHEBI:18420"/>
    </ligand>
</feature>
<dbReference type="SUPFAM" id="SSF56214">
    <property type="entry name" value="4'-phosphopantetheinyl transferase"/>
    <property type="match status" value="1"/>
</dbReference>
<dbReference type="OrthoDB" id="517356at2"/>
<evidence type="ECO:0000313" key="13">
    <source>
        <dbReference type="Proteomes" id="UP001212085"/>
    </source>
</evidence>
<comment type="catalytic activity">
    <reaction evidence="8">
        <text>apo-[ACP] + CoA = holo-[ACP] + adenosine 3',5'-bisphosphate + H(+)</text>
        <dbReference type="Rhea" id="RHEA:12068"/>
        <dbReference type="Rhea" id="RHEA-COMP:9685"/>
        <dbReference type="Rhea" id="RHEA-COMP:9690"/>
        <dbReference type="ChEBI" id="CHEBI:15378"/>
        <dbReference type="ChEBI" id="CHEBI:29999"/>
        <dbReference type="ChEBI" id="CHEBI:57287"/>
        <dbReference type="ChEBI" id="CHEBI:58343"/>
        <dbReference type="ChEBI" id="CHEBI:64479"/>
        <dbReference type="EC" id="2.7.8.7"/>
    </reaction>
</comment>
<evidence type="ECO:0000256" key="8">
    <source>
        <dbReference type="HAMAP-Rule" id="MF_00101"/>
    </source>
</evidence>
<reference evidence="11 13" key="2">
    <citation type="submission" date="2022-12" db="EMBL/GenBank/DDBJ databases">
        <title>Streptococcus alactolyticus LGM, complete genome.</title>
        <authorList>
            <person name="Liu Z."/>
            <person name="Mu C."/>
            <person name="Zhu W."/>
        </authorList>
    </citation>
    <scope>NUCLEOTIDE SEQUENCE [LARGE SCALE GENOMIC DNA]</scope>
    <source>
        <strain evidence="11 13">LGM</strain>
    </source>
</reference>
<reference evidence="10 12" key="1">
    <citation type="submission" date="2019-08" db="EMBL/GenBank/DDBJ databases">
        <title>In-depth cultivation of the pig gut microbiome towards novel bacterial diversity and tailored functional studies.</title>
        <authorList>
            <person name="Wylensek D."/>
            <person name="Hitch T.C.A."/>
            <person name="Clavel T."/>
        </authorList>
    </citation>
    <scope>NUCLEOTIDE SEQUENCE [LARGE SCALE GENOMIC DNA]</scope>
    <source>
        <strain evidence="10 12">BL-178-WT-3A</strain>
    </source>
</reference>
<keyword evidence="5 8" id="KW-0460">Magnesium</keyword>
<dbReference type="EMBL" id="VUNP01000027">
    <property type="protein sequence ID" value="MST54054.1"/>
    <property type="molecule type" value="Genomic_DNA"/>
</dbReference>
<dbReference type="GO" id="GO:0000287">
    <property type="term" value="F:magnesium ion binding"/>
    <property type="evidence" value="ECO:0007669"/>
    <property type="project" value="UniProtKB-UniRule"/>
</dbReference>
<dbReference type="NCBIfam" id="TIGR00516">
    <property type="entry name" value="acpS"/>
    <property type="match status" value="1"/>
</dbReference>
<comment type="subcellular location">
    <subcellularLocation>
        <location evidence="8">Cytoplasm</location>
    </subcellularLocation>
</comment>
<proteinExistence type="inferred from homology"/>
<evidence type="ECO:0000256" key="4">
    <source>
        <dbReference type="ARBA" id="ARBA00022832"/>
    </source>
</evidence>
<dbReference type="GO" id="GO:0008897">
    <property type="term" value="F:holo-[acyl-carrier-protein] synthase activity"/>
    <property type="evidence" value="ECO:0007669"/>
    <property type="project" value="UniProtKB-UniRule"/>
</dbReference>
<evidence type="ECO:0000256" key="3">
    <source>
        <dbReference type="ARBA" id="ARBA00022723"/>
    </source>
</evidence>
<organism evidence="10 12">
    <name type="scientific">Streptococcus alactolyticus</name>
    <dbReference type="NCBI Taxonomy" id="29389"/>
    <lineage>
        <taxon>Bacteria</taxon>
        <taxon>Bacillati</taxon>
        <taxon>Bacillota</taxon>
        <taxon>Bacilli</taxon>
        <taxon>Lactobacillales</taxon>
        <taxon>Streptococcaceae</taxon>
        <taxon>Streptococcus</taxon>
    </lineage>
</organism>
<dbReference type="Proteomes" id="UP001212085">
    <property type="component" value="Chromosome"/>
</dbReference>
<keyword evidence="8" id="KW-0963">Cytoplasm</keyword>
<comment type="similarity">
    <text evidence="8">Belongs to the P-Pant transferase superfamily. AcpS family.</text>
</comment>
<dbReference type="Proteomes" id="UP000471052">
    <property type="component" value="Unassembled WGS sequence"/>
</dbReference>
<dbReference type="InterPro" id="IPR008278">
    <property type="entry name" value="4-PPantetheinyl_Trfase_dom"/>
</dbReference>
<dbReference type="EMBL" id="CP114883">
    <property type="protein sequence ID" value="WBB06170.1"/>
    <property type="molecule type" value="Genomic_DNA"/>
</dbReference>
<dbReference type="GO" id="GO:0006633">
    <property type="term" value="P:fatty acid biosynthetic process"/>
    <property type="evidence" value="ECO:0007669"/>
    <property type="project" value="UniProtKB-UniRule"/>
</dbReference>
<dbReference type="HAMAP" id="MF_00101">
    <property type="entry name" value="AcpS"/>
    <property type="match status" value="1"/>
</dbReference>
<evidence type="ECO:0000313" key="12">
    <source>
        <dbReference type="Proteomes" id="UP000471052"/>
    </source>
</evidence>
<evidence type="ECO:0000256" key="1">
    <source>
        <dbReference type="ARBA" id="ARBA00022516"/>
    </source>
</evidence>
<dbReference type="AlphaFoldDB" id="A0A6N7X6K4"/>
<evidence type="ECO:0000256" key="5">
    <source>
        <dbReference type="ARBA" id="ARBA00022842"/>
    </source>
</evidence>
<keyword evidence="1 8" id="KW-0444">Lipid biosynthesis</keyword>
<evidence type="ECO:0000256" key="6">
    <source>
        <dbReference type="ARBA" id="ARBA00023098"/>
    </source>
</evidence>
<name>A0A6N7X6K4_STRAY</name>
<dbReference type="Gene3D" id="3.90.470.20">
    <property type="entry name" value="4'-phosphopantetheinyl transferase domain"/>
    <property type="match status" value="1"/>
</dbReference>
<keyword evidence="4 8" id="KW-0276">Fatty acid metabolism</keyword>
<dbReference type="NCBIfam" id="TIGR00556">
    <property type="entry name" value="pantethn_trn"/>
    <property type="match status" value="1"/>
</dbReference>
<keyword evidence="6 8" id="KW-0443">Lipid metabolism</keyword>